<dbReference type="KEGG" id="asem:NNL22_05675"/>
<evidence type="ECO:0000313" key="2">
    <source>
        <dbReference type="EMBL" id="UZW76070.1"/>
    </source>
</evidence>
<proteinExistence type="predicted"/>
<dbReference type="AlphaFoldDB" id="A0A9E8KR90"/>
<accession>A0A9E8KR90</accession>
<keyword evidence="3" id="KW-1185">Reference proteome</keyword>
<dbReference type="Pfam" id="PF07793">
    <property type="entry name" value="DUF1631"/>
    <property type="match status" value="2"/>
</dbReference>
<gene>
    <name evidence="2" type="ORF">NNL22_05675</name>
</gene>
<feature type="coiled-coil region" evidence="1">
    <location>
        <begin position="433"/>
        <end position="495"/>
    </location>
</feature>
<dbReference type="InterPro" id="IPR012434">
    <property type="entry name" value="DUF1631"/>
</dbReference>
<evidence type="ECO:0000256" key="1">
    <source>
        <dbReference type="SAM" id="Coils"/>
    </source>
</evidence>
<dbReference type="RefSeq" id="WP_251812156.1">
    <property type="nucleotide sequence ID" value="NZ_CP101527.1"/>
</dbReference>
<sequence length="583" mass="66561">MASVGTITKELRIPELKYEINNNQETQEDILTICEFLAGCAKDQRLKEGETSLLKTVALQSEKFRFSPRIYNSLFLVDRLTDVFYRKANIDDQLKDILSSWRFVLAKLFIQYPRLLETEDSPVLALVDAICASQIGWSQEPKRVSLVVIDRLLDIHNALLSIESDNPEPVIALKNEWLAAQDKQNQRIAKLFERLDITEQGAASSRYATEFSCYTLKGLLDGQRLPKSIGAFLLDRWLLVIRNALLKGISREQNGESQWQSLVELTKRLVFVFSDAESKKKEHLFTQAEGLVDELAAVANQYDIEVQNEEWESIQQLLITVLQDADIDRQLVPTRAPTINFNPATLPSEEKLTEATGSWYLIKQEGGESRLRFARYFNDTNEILWLNHAGMKSMIMSYEHFQKGIAVGSIRLIKNCYLLSQVFNETLRGLSKVAQAQHEAREKARLKAEAEAEQLRLEQQQAEELKRQQEQEAARRLKEQQLEAAEKKRLEEEQITLKLISELSLGAWISVLEDGERQKYKLVVKINATDKLIFVDKMGLKKYEVKTPELMAQLIAGEVVVLSGGAEFDDTLSRVVGRLRVGK</sequence>
<name>A0A9E8KR90_9ALTE</name>
<evidence type="ECO:0000313" key="3">
    <source>
        <dbReference type="Proteomes" id="UP001164472"/>
    </source>
</evidence>
<dbReference type="EMBL" id="CP101527">
    <property type="protein sequence ID" value="UZW76070.1"/>
    <property type="molecule type" value="Genomic_DNA"/>
</dbReference>
<protein>
    <submittedName>
        <fullName evidence="2">DUF1631 domain-containing protein</fullName>
    </submittedName>
</protein>
<keyword evidence="1" id="KW-0175">Coiled coil</keyword>
<reference evidence="2" key="1">
    <citation type="submission" date="2022-07" db="EMBL/GenBank/DDBJ databases">
        <title>Alkalimarinus sp. nov., isolated from gut of a Alitta virens.</title>
        <authorList>
            <person name="Yang A.I."/>
            <person name="Shin N.-R."/>
        </authorList>
    </citation>
    <scope>NUCLEOTIDE SEQUENCE</scope>
    <source>
        <strain evidence="2">FA028</strain>
    </source>
</reference>
<dbReference type="Proteomes" id="UP001164472">
    <property type="component" value="Chromosome"/>
</dbReference>
<organism evidence="2 3">
    <name type="scientific">Alkalimarinus sediminis</name>
    <dbReference type="NCBI Taxonomy" id="1632866"/>
    <lineage>
        <taxon>Bacteria</taxon>
        <taxon>Pseudomonadati</taxon>
        <taxon>Pseudomonadota</taxon>
        <taxon>Gammaproteobacteria</taxon>
        <taxon>Alteromonadales</taxon>
        <taxon>Alteromonadaceae</taxon>
        <taxon>Alkalimarinus</taxon>
    </lineage>
</organism>